<gene>
    <name evidence="1" type="ORF">BPMI_01957c</name>
</gene>
<proteinExistence type="predicted"/>
<dbReference type="EMBL" id="LELG01000001">
    <property type="protein sequence ID" value="KMQ81321.1"/>
    <property type="molecule type" value="Genomic_DNA"/>
</dbReference>
<evidence type="ECO:0000313" key="1">
    <source>
        <dbReference type="EMBL" id="KMQ81321.1"/>
    </source>
</evidence>
<dbReference type="Gene3D" id="3.40.190.170">
    <property type="entry name" value="Bacterial extracellular solute-binding protein, family 7"/>
    <property type="match status" value="1"/>
</dbReference>
<comment type="caution">
    <text evidence="1">The sequence shown here is derived from an EMBL/GenBank/DDBJ whole genome shotgun (WGS) entry which is preliminary data.</text>
</comment>
<organism evidence="1 2">
    <name type="scientific">Candidatus Burkholderia pumila</name>
    <dbReference type="NCBI Taxonomy" id="1090375"/>
    <lineage>
        <taxon>Bacteria</taxon>
        <taxon>Pseudomonadati</taxon>
        <taxon>Pseudomonadota</taxon>
        <taxon>Betaproteobacteria</taxon>
        <taxon>Burkholderiales</taxon>
        <taxon>Burkholderiaceae</taxon>
        <taxon>Burkholderia</taxon>
    </lineage>
</organism>
<dbReference type="InterPro" id="IPR038404">
    <property type="entry name" value="TRAP_DctP_sf"/>
</dbReference>
<name>A0ABR5HPM3_9BURK</name>
<accession>A0ABR5HPM3</accession>
<protein>
    <submittedName>
        <fullName evidence="1">TRAP-type C4-dicarboxylate transport system, periplasmic component</fullName>
    </submittedName>
</protein>
<keyword evidence="2" id="KW-1185">Reference proteome</keyword>
<evidence type="ECO:0000313" key="2">
    <source>
        <dbReference type="Proteomes" id="UP000242951"/>
    </source>
</evidence>
<reference evidence="1 2" key="1">
    <citation type="submission" date="2015-06" db="EMBL/GenBank/DDBJ databases">
        <title>Comparative genomics of Burkholderia leaf nodule symbionts.</title>
        <authorList>
            <person name="Carlier A."/>
            <person name="Eberl L."/>
            <person name="Pinto-Carbo M."/>
        </authorList>
    </citation>
    <scope>NUCLEOTIDE SEQUENCE [LARGE SCALE GENOMIC DNA]</scope>
    <source>
        <strain evidence="1 2">UZHbot3</strain>
    </source>
</reference>
<sequence length="160" mass="17467">MRHTLARLAAPAYRTALSHQGLVLLAAVRWPPTGIWSRKPIESLNDFAVMRIRTYDESSRRVIANLGAQVVSLPIQEALAQIKIGNIDAIISSGDGNAGRAYAAILPNFTALRYASTHCRLSSPASASWTACRWRNALQFFTQTPKQNVSRGNGFLSVCA</sequence>
<dbReference type="Proteomes" id="UP000242951">
    <property type="component" value="Unassembled WGS sequence"/>
</dbReference>